<protein>
    <submittedName>
        <fullName evidence="9">Negative regulator of sigma E activity</fullName>
    </submittedName>
</protein>
<dbReference type="PANTHER" id="PTHR38782:SF1">
    <property type="entry name" value="SIGMA-E FACTOR REGULATORY PROTEIN RSEB"/>
    <property type="match status" value="1"/>
</dbReference>
<comment type="subcellular location">
    <subcellularLocation>
        <location evidence="1">Periplasm</location>
    </subcellularLocation>
</comment>
<dbReference type="AlphaFoldDB" id="H8Z280"/>
<dbReference type="InterPro" id="IPR005588">
    <property type="entry name" value="MucB_RseB"/>
</dbReference>
<evidence type="ECO:0000256" key="6">
    <source>
        <dbReference type="SAM" id="Phobius"/>
    </source>
</evidence>
<reference evidence="9 10" key="2">
    <citation type="submission" date="2011-11" db="EMBL/GenBank/DDBJ databases">
        <authorList>
            <consortium name="US DOE Joint Genome Institute"/>
            <person name="Lucas S."/>
            <person name="Han J."/>
            <person name="Lapidus A."/>
            <person name="Cheng J.-F."/>
            <person name="Goodwin L."/>
            <person name="Pitluck S."/>
            <person name="Peters L."/>
            <person name="Ovchinnikova G."/>
            <person name="Zhang X."/>
            <person name="Detter J.C."/>
            <person name="Han C."/>
            <person name="Tapia R."/>
            <person name="Land M."/>
            <person name="Hauser L."/>
            <person name="Kyrpides N."/>
            <person name="Ivanova N."/>
            <person name="Pagani I."/>
            <person name="Vogl K."/>
            <person name="Liu Z."/>
            <person name="Overmann J."/>
            <person name="Frigaard N.-U."/>
            <person name="Bryant D."/>
            <person name="Woyke T."/>
        </authorList>
    </citation>
    <scope>NUCLEOTIDE SEQUENCE [LARGE SCALE GENOMIC DNA]</scope>
    <source>
        <strain evidence="9 10">970</strain>
    </source>
</reference>
<dbReference type="Pfam" id="PF17188">
    <property type="entry name" value="MucB_RseB_C"/>
    <property type="match status" value="1"/>
</dbReference>
<dbReference type="InterPro" id="IPR038484">
    <property type="entry name" value="MucB/RseB_C_sf"/>
</dbReference>
<dbReference type="Proteomes" id="UP000002964">
    <property type="component" value="Unassembled WGS sequence"/>
</dbReference>
<feature type="domain" description="MucB/RseB C-terminal" evidence="8">
    <location>
        <begin position="296"/>
        <end position="388"/>
    </location>
</feature>
<comment type="similarity">
    <text evidence="2">Belongs to the RseB family.</text>
</comment>
<organism evidence="9 10">
    <name type="scientific">Thiorhodovibrio frisius</name>
    <dbReference type="NCBI Taxonomy" id="631362"/>
    <lineage>
        <taxon>Bacteria</taxon>
        <taxon>Pseudomonadati</taxon>
        <taxon>Pseudomonadota</taxon>
        <taxon>Gammaproteobacteria</taxon>
        <taxon>Chromatiales</taxon>
        <taxon>Chromatiaceae</taxon>
        <taxon>Thiorhodovibrio</taxon>
    </lineage>
</organism>
<dbReference type="PANTHER" id="PTHR38782">
    <property type="match status" value="1"/>
</dbReference>
<dbReference type="Pfam" id="PF03888">
    <property type="entry name" value="MucB_RseB"/>
    <property type="match status" value="1"/>
</dbReference>
<evidence type="ECO:0000259" key="8">
    <source>
        <dbReference type="Pfam" id="PF17188"/>
    </source>
</evidence>
<sequence length="427" mass="45359">MPPWSATRFNPRVVEAMLAGNVKIRQDAVSRTRRISRFVGHLGPTGLPVALLAALLTAFPGQSVLGSPSAPPVVVDSDAERSFALLERMAGALKTTNFEGTFVYQFGDVLSAMHIVHYYNNGVSQESLLTLNGPVRTMGRSGGAVACLLSGGQSVLLNRARRDGTPGPPHQILPPDWRQLAAHYRFSLLEKTRVAGRAADVVDVMPRDDLRYGYRFSIDRETALPLRTALIDEQGHPIQQLMFTDVHLRSNKEGESAAGLNGVAAADSAQATPSPAINSKPAAASLADAPGTAIQARSRWHFGQLPAGFALYAHEWIESDSDAPVEYFLFSDGLASISIYVEPGDQAGLLGQTQMAAIHAAGKRVADHQITAVGEVPPTTLAALLDAIDAGPDQPLTDQAPLDSSGSVEDRPVPSASDAGEGRQELP</sequence>
<reference evidence="10" key="1">
    <citation type="submission" date="2011-06" db="EMBL/GenBank/DDBJ databases">
        <authorList>
            <consortium name="US DOE Joint Genome Institute (JGI-PGF)"/>
            <person name="Lucas S."/>
            <person name="Han J."/>
            <person name="Lapidus A."/>
            <person name="Cheng J.-F."/>
            <person name="Goodwin L."/>
            <person name="Pitluck S."/>
            <person name="Peters L."/>
            <person name="Land M.L."/>
            <person name="Hauser L."/>
            <person name="Vogl K."/>
            <person name="Liu Z."/>
            <person name="Overmann J."/>
            <person name="Frigaard N.-U."/>
            <person name="Bryant D.A."/>
            <person name="Woyke T.J."/>
        </authorList>
    </citation>
    <scope>NUCLEOTIDE SEQUENCE [LARGE SCALE GENOMIC DNA]</scope>
    <source>
        <strain evidence="10">970</strain>
    </source>
</reference>
<evidence type="ECO:0000256" key="4">
    <source>
        <dbReference type="ARBA" id="ARBA00022764"/>
    </source>
</evidence>
<keyword evidence="4" id="KW-0574">Periplasm</keyword>
<dbReference type="CDD" id="cd16327">
    <property type="entry name" value="RseB"/>
    <property type="match status" value="1"/>
</dbReference>
<keyword evidence="3" id="KW-0732">Signal</keyword>
<proteinExistence type="inferred from homology"/>
<evidence type="ECO:0000313" key="9">
    <source>
        <dbReference type="EMBL" id="EIC22642.1"/>
    </source>
</evidence>
<dbReference type="InterPro" id="IPR033434">
    <property type="entry name" value="MucB/RseB_N"/>
</dbReference>
<keyword evidence="10" id="KW-1185">Reference proteome</keyword>
<evidence type="ECO:0000259" key="7">
    <source>
        <dbReference type="Pfam" id="PF03888"/>
    </source>
</evidence>
<evidence type="ECO:0000256" key="5">
    <source>
        <dbReference type="SAM" id="MobiDB-lite"/>
    </source>
</evidence>
<evidence type="ECO:0000256" key="3">
    <source>
        <dbReference type="ARBA" id="ARBA00022729"/>
    </source>
</evidence>
<keyword evidence="6" id="KW-0812">Transmembrane</keyword>
<dbReference type="OrthoDB" id="7067274at2"/>
<evidence type="ECO:0000256" key="1">
    <source>
        <dbReference type="ARBA" id="ARBA00004418"/>
    </source>
</evidence>
<keyword evidence="6" id="KW-0472">Membrane</keyword>
<evidence type="ECO:0000313" key="10">
    <source>
        <dbReference type="Proteomes" id="UP000002964"/>
    </source>
</evidence>
<feature type="region of interest" description="Disordered" evidence="5">
    <location>
        <begin position="390"/>
        <end position="427"/>
    </location>
</feature>
<keyword evidence="6" id="KW-1133">Transmembrane helix</keyword>
<dbReference type="EMBL" id="JH603169">
    <property type="protein sequence ID" value="EIC22642.1"/>
    <property type="molecule type" value="Genomic_DNA"/>
</dbReference>
<dbReference type="STRING" id="631362.Thi970DRAFT_02920"/>
<dbReference type="GO" id="GO:0032885">
    <property type="term" value="P:regulation of polysaccharide biosynthetic process"/>
    <property type="evidence" value="ECO:0007669"/>
    <property type="project" value="TreeGrafter"/>
</dbReference>
<dbReference type="Gene3D" id="3.30.200.100">
    <property type="entry name" value="MucB/RseB, C-terminal domain"/>
    <property type="match status" value="1"/>
</dbReference>
<dbReference type="InterPro" id="IPR033436">
    <property type="entry name" value="MucB/RseB_C"/>
</dbReference>
<dbReference type="GO" id="GO:0030288">
    <property type="term" value="C:outer membrane-bounded periplasmic space"/>
    <property type="evidence" value="ECO:0007669"/>
    <property type="project" value="TreeGrafter"/>
</dbReference>
<dbReference type="GO" id="GO:0045152">
    <property type="term" value="F:antisigma factor binding"/>
    <property type="evidence" value="ECO:0007669"/>
    <property type="project" value="TreeGrafter"/>
</dbReference>
<name>H8Z280_9GAMM</name>
<dbReference type="eggNOG" id="COG3026">
    <property type="taxonomic scope" value="Bacteria"/>
</dbReference>
<dbReference type="Gene3D" id="2.50.20.10">
    <property type="entry name" value="Lipoprotein localisation LolA/LolB/LppX"/>
    <property type="match status" value="1"/>
</dbReference>
<dbReference type="HOGENOM" id="CLU_054710_0_0_6"/>
<accession>H8Z280</accession>
<evidence type="ECO:0000256" key="2">
    <source>
        <dbReference type="ARBA" id="ARBA00008150"/>
    </source>
</evidence>
<gene>
    <name evidence="9" type="ORF">Thi970DRAFT_02920</name>
</gene>
<feature type="transmembrane region" description="Helical" evidence="6">
    <location>
        <begin position="38"/>
        <end position="59"/>
    </location>
</feature>
<feature type="domain" description="MucB/RseB N-terminal" evidence="7">
    <location>
        <begin position="84"/>
        <end position="251"/>
    </location>
</feature>